<name>A0ABS3BVW9_9BACT</name>
<evidence type="ECO:0000256" key="2">
    <source>
        <dbReference type="SAM" id="Phobius"/>
    </source>
</evidence>
<proteinExistence type="predicted"/>
<keyword evidence="2" id="KW-1133">Transmembrane helix</keyword>
<dbReference type="EMBL" id="JAFKCW010000006">
    <property type="protein sequence ID" value="MBN7803439.1"/>
    <property type="molecule type" value="Genomic_DNA"/>
</dbReference>
<dbReference type="Proteomes" id="UP000664698">
    <property type="component" value="Unassembled WGS sequence"/>
</dbReference>
<comment type="caution">
    <text evidence="3">The sequence shown here is derived from an EMBL/GenBank/DDBJ whole genome shotgun (WGS) entry which is preliminary data.</text>
</comment>
<evidence type="ECO:0000313" key="4">
    <source>
        <dbReference type="Proteomes" id="UP000664698"/>
    </source>
</evidence>
<feature type="transmembrane region" description="Helical" evidence="2">
    <location>
        <begin position="60"/>
        <end position="78"/>
    </location>
</feature>
<evidence type="ECO:0000313" key="3">
    <source>
        <dbReference type="EMBL" id="MBN7803439.1"/>
    </source>
</evidence>
<feature type="region of interest" description="Disordered" evidence="1">
    <location>
        <begin position="200"/>
        <end position="226"/>
    </location>
</feature>
<keyword evidence="2" id="KW-0472">Membrane</keyword>
<dbReference type="RefSeq" id="WP_206571440.1">
    <property type="nucleotide sequence ID" value="NZ_JAFKCW010000006.1"/>
</dbReference>
<protein>
    <submittedName>
        <fullName evidence="3">Uncharacterized protein</fullName>
    </submittedName>
</protein>
<gene>
    <name evidence="3" type="ORF">J0A67_21375</name>
</gene>
<reference evidence="3 4" key="1">
    <citation type="submission" date="2021-03" db="EMBL/GenBank/DDBJ databases">
        <title>novel species isolated from a fishpond in China.</title>
        <authorList>
            <person name="Lu H."/>
            <person name="Cai Z."/>
        </authorList>
    </citation>
    <scope>NUCLEOTIDE SEQUENCE [LARGE SCALE GENOMIC DNA]</scope>
    <source>
        <strain evidence="3 4">JCM 31546</strain>
    </source>
</reference>
<evidence type="ECO:0000256" key="1">
    <source>
        <dbReference type="SAM" id="MobiDB-lite"/>
    </source>
</evidence>
<accession>A0ABS3BVW9</accession>
<organism evidence="3 4">
    <name type="scientific">Algoriphagus aestuariicola</name>
    <dbReference type="NCBI Taxonomy" id="1852016"/>
    <lineage>
        <taxon>Bacteria</taxon>
        <taxon>Pseudomonadati</taxon>
        <taxon>Bacteroidota</taxon>
        <taxon>Cytophagia</taxon>
        <taxon>Cytophagales</taxon>
        <taxon>Cyclobacteriaceae</taxon>
        <taxon>Algoriphagus</taxon>
    </lineage>
</organism>
<keyword evidence="4" id="KW-1185">Reference proteome</keyword>
<sequence>MKKLPEYSPKASAWEDLLKKVSFERQLGNHLPTLPQFAPQDAVWEKITAELDRKKVVPIWLRWSAAAAVIAILLFSLISKFRTDDKFQDQELLSEKPIEVGNSSLEAVPFETPTSTETVAANAENAPLKFYPEEKSKRSIEIIAAPKMTLPDLELSQSKNLSLKIPERIVPEAQVQKTLHQVRISWSKIKPGLQVKTPFSRTESELQQKPQASATQNSLITLEINN</sequence>
<keyword evidence="2" id="KW-0812">Transmembrane</keyword>